<dbReference type="EMBL" id="OU015567">
    <property type="protein sequence ID" value="CAG5109488.1"/>
    <property type="molecule type" value="Genomic_DNA"/>
</dbReference>
<keyword evidence="1" id="KW-0732">Signal</keyword>
<name>A0ABN7T2Q1_OIKDI</name>
<gene>
    <name evidence="2" type="ORF">OKIOD_LOCUS12785</name>
</gene>
<reference evidence="2 3" key="1">
    <citation type="submission" date="2021-04" db="EMBL/GenBank/DDBJ databases">
        <authorList>
            <person name="Bliznina A."/>
        </authorList>
    </citation>
    <scope>NUCLEOTIDE SEQUENCE [LARGE SCALE GENOMIC DNA]</scope>
</reference>
<keyword evidence="3" id="KW-1185">Reference proteome</keyword>
<sequence length="139" mass="16193">MQKTKILFSILLLFEAANGNDLPSNFRFQSDKMKQYFKDVYQRGNFKKHFTNPMLKANIDQPDLQKIALLRKKFTKPTTNNVLGRMAKVGKLSALQKDPTLHNFLEERQKQLRLAKAANCLLVKSSFCKQKMYQFVHPV</sequence>
<evidence type="ECO:0000313" key="2">
    <source>
        <dbReference type="EMBL" id="CAG5109488.1"/>
    </source>
</evidence>
<feature type="signal peptide" evidence="1">
    <location>
        <begin position="1"/>
        <end position="19"/>
    </location>
</feature>
<evidence type="ECO:0000256" key="1">
    <source>
        <dbReference type="SAM" id="SignalP"/>
    </source>
</evidence>
<accession>A0ABN7T2Q1</accession>
<dbReference type="Proteomes" id="UP001158576">
    <property type="component" value="Chromosome 2"/>
</dbReference>
<proteinExistence type="predicted"/>
<feature type="chain" id="PRO_5045980169" evidence="1">
    <location>
        <begin position="20"/>
        <end position="139"/>
    </location>
</feature>
<organism evidence="2 3">
    <name type="scientific">Oikopleura dioica</name>
    <name type="common">Tunicate</name>
    <dbReference type="NCBI Taxonomy" id="34765"/>
    <lineage>
        <taxon>Eukaryota</taxon>
        <taxon>Metazoa</taxon>
        <taxon>Chordata</taxon>
        <taxon>Tunicata</taxon>
        <taxon>Appendicularia</taxon>
        <taxon>Copelata</taxon>
        <taxon>Oikopleuridae</taxon>
        <taxon>Oikopleura</taxon>
    </lineage>
</organism>
<evidence type="ECO:0000313" key="3">
    <source>
        <dbReference type="Proteomes" id="UP001158576"/>
    </source>
</evidence>
<protein>
    <submittedName>
        <fullName evidence="2">Oidioi.mRNA.OKI2018_I69.chr2.g4020.t1.cds</fullName>
    </submittedName>
</protein>